<reference evidence="2 3" key="1">
    <citation type="submission" date="2023-07" db="EMBL/GenBank/DDBJ databases">
        <title>Novel Shewanella species isolated from Baltic Sea sediments.</title>
        <authorList>
            <person name="Martin-Rodriguez A.J."/>
        </authorList>
    </citation>
    <scope>NUCLEOTIDE SEQUENCE [LARGE SCALE GENOMIC DNA]</scope>
    <source>
        <strain evidence="2 3">SP2S1-2</strain>
    </source>
</reference>
<evidence type="ECO:0000313" key="2">
    <source>
        <dbReference type="EMBL" id="MDT3281889.1"/>
    </source>
</evidence>
<organism evidence="2 3">
    <name type="scientific">Shewanella scandinavica</name>
    <dbReference type="NCBI Taxonomy" id="3063538"/>
    <lineage>
        <taxon>Bacteria</taxon>
        <taxon>Pseudomonadati</taxon>
        <taxon>Pseudomonadota</taxon>
        <taxon>Gammaproteobacteria</taxon>
        <taxon>Alteromonadales</taxon>
        <taxon>Shewanellaceae</taxon>
        <taxon>Shewanella</taxon>
    </lineage>
</organism>
<dbReference type="RefSeq" id="WP_311900293.1">
    <property type="nucleotide sequence ID" value="NZ_JAUOES010000020.1"/>
</dbReference>
<comment type="caution">
    <text evidence="2">The sequence shown here is derived from an EMBL/GenBank/DDBJ whole genome shotgun (WGS) entry which is preliminary data.</text>
</comment>
<dbReference type="EMBL" id="JAUOES010000020">
    <property type="protein sequence ID" value="MDT3281889.1"/>
    <property type="molecule type" value="Genomic_DNA"/>
</dbReference>
<keyword evidence="1" id="KW-1133">Transmembrane helix</keyword>
<evidence type="ECO:0000256" key="1">
    <source>
        <dbReference type="SAM" id="Phobius"/>
    </source>
</evidence>
<sequence>MSPELIDQLLHYGGIAFQVFGATSILGIIGFLTAYYAFPPNLSIEEVKDKAKHNFESRLVLKNIGKMPAFNIVVDVSQMNFVMGGMNMTNMNATDCGAPITKLASGEKTEIQAVPHVGMPVGTSLQSCDYKLKLKYEFRLPFYKTIIEKHYYVELRNSREEFTWQVSMR</sequence>
<keyword evidence="3" id="KW-1185">Reference proteome</keyword>
<gene>
    <name evidence="2" type="ORF">Q4Q50_16565</name>
</gene>
<protein>
    <submittedName>
        <fullName evidence="2">Uncharacterized protein</fullName>
    </submittedName>
</protein>
<keyword evidence="1" id="KW-0472">Membrane</keyword>
<dbReference type="Proteomes" id="UP001249505">
    <property type="component" value="Unassembled WGS sequence"/>
</dbReference>
<accession>A0ABU3G2M9</accession>
<keyword evidence="1" id="KW-0812">Transmembrane</keyword>
<evidence type="ECO:0000313" key="3">
    <source>
        <dbReference type="Proteomes" id="UP001249505"/>
    </source>
</evidence>
<name>A0ABU3G2M9_9GAMM</name>
<proteinExistence type="predicted"/>
<feature type="transmembrane region" description="Helical" evidence="1">
    <location>
        <begin position="15"/>
        <end position="38"/>
    </location>
</feature>